<feature type="compositionally biased region" description="Polar residues" evidence="1">
    <location>
        <begin position="90"/>
        <end position="100"/>
    </location>
</feature>
<proteinExistence type="predicted"/>
<protein>
    <recommendedName>
        <fullName evidence="4">F-box domain-containing protein</fullName>
    </recommendedName>
</protein>
<dbReference type="Proteomes" id="UP000250266">
    <property type="component" value="Unassembled WGS sequence"/>
</dbReference>
<organism evidence="2 3">
    <name type="scientific">Lepidopterella palustris CBS 459.81</name>
    <dbReference type="NCBI Taxonomy" id="1314670"/>
    <lineage>
        <taxon>Eukaryota</taxon>
        <taxon>Fungi</taxon>
        <taxon>Dikarya</taxon>
        <taxon>Ascomycota</taxon>
        <taxon>Pezizomycotina</taxon>
        <taxon>Dothideomycetes</taxon>
        <taxon>Pleosporomycetidae</taxon>
        <taxon>Mytilinidiales</taxon>
        <taxon>Argynnaceae</taxon>
        <taxon>Lepidopterella</taxon>
    </lineage>
</organism>
<feature type="region of interest" description="Disordered" evidence="1">
    <location>
        <begin position="87"/>
        <end position="110"/>
    </location>
</feature>
<feature type="compositionally biased region" description="Low complexity" evidence="1">
    <location>
        <begin position="185"/>
        <end position="207"/>
    </location>
</feature>
<name>A0A8E2DZS3_9PEZI</name>
<reference evidence="2 3" key="1">
    <citation type="journal article" date="2016" name="Nat. Commun.">
        <title>Ectomycorrhizal ecology is imprinted in the genome of the dominant symbiotic fungus Cenococcum geophilum.</title>
        <authorList>
            <consortium name="DOE Joint Genome Institute"/>
            <person name="Peter M."/>
            <person name="Kohler A."/>
            <person name="Ohm R.A."/>
            <person name="Kuo A."/>
            <person name="Krutzmann J."/>
            <person name="Morin E."/>
            <person name="Arend M."/>
            <person name="Barry K.W."/>
            <person name="Binder M."/>
            <person name="Choi C."/>
            <person name="Clum A."/>
            <person name="Copeland A."/>
            <person name="Grisel N."/>
            <person name="Haridas S."/>
            <person name="Kipfer T."/>
            <person name="LaButti K."/>
            <person name="Lindquist E."/>
            <person name="Lipzen A."/>
            <person name="Maire R."/>
            <person name="Meier B."/>
            <person name="Mihaltcheva S."/>
            <person name="Molinier V."/>
            <person name="Murat C."/>
            <person name="Poggeler S."/>
            <person name="Quandt C.A."/>
            <person name="Sperisen C."/>
            <person name="Tritt A."/>
            <person name="Tisserant E."/>
            <person name="Crous P.W."/>
            <person name="Henrissat B."/>
            <person name="Nehls U."/>
            <person name="Egli S."/>
            <person name="Spatafora J.W."/>
            <person name="Grigoriev I.V."/>
            <person name="Martin F.M."/>
        </authorList>
    </citation>
    <scope>NUCLEOTIDE SEQUENCE [LARGE SCALE GENOMIC DNA]</scope>
    <source>
        <strain evidence="2 3">CBS 459.81</strain>
    </source>
</reference>
<evidence type="ECO:0000256" key="1">
    <source>
        <dbReference type="SAM" id="MobiDB-lite"/>
    </source>
</evidence>
<feature type="region of interest" description="Disordered" evidence="1">
    <location>
        <begin position="183"/>
        <end position="208"/>
    </location>
</feature>
<accession>A0A8E2DZS3</accession>
<evidence type="ECO:0000313" key="2">
    <source>
        <dbReference type="EMBL" id="OCK74697.1"/>
    </source>
</evidence>
<dbReference type="AlphaFoldDB" id="A0A8E2DZS3"/>
<dbReference type="OrthoDB" id="3899662at2759"/>
<gene>
    <name evidence="2" type="ORF">K432DRAFT_363265</name>
</gene>
<evidence type="ECO:0000313" key="3">
    <source>
        <dbReference type="Proteomes" id="UP000250266"/>
    </source>
</evidence>
<dbReference type="EMBL" id="KV745430">
    <property type="protein sequence ID" value="OCK74697.1"/>
    <property type="molecule type" value="Genomic_DNA"/>
</dbReference>
<evidence type="ECO:0008006" key="4">
    <source>
        <dbReference type="Google" id="ProtNLM"/>
    </source>
</evidence>
<keyword evidence="3" id="KW-1185">Reference proteome</keyword>
<sequence>MSLRQPTSRSFFLELPTELRLQIYDYALHDTNSITITSAAISGDDPTAPDFIPRTTIPGLPPNHVPLIRSHFDPSLLSIINPITLPQPPDETNSNGSARSSPHAPDILPHPTPLALLQTNKHIYAELTAHIRFRLPHASRGGLALYLTYPHGLLVLKAICPYLLCQARCVYISGYHTLKVQNQPNNSSTSSASTINATGGSSSPATRPRSRLRLRFRLHEPLPPHSHLTTTTAHLALGTLARTLLPPAPTPLFRKLELRVFYPDESAYSSIWGADNSPVVQALRNICGGNIDMEVWRGRRGTGVVLVARPNTAGRVVSTVWRRLGESVEESERFFVCRTCADE</sequence>